<name>A0A285VDH6_9MICO</name>
<evidence type="ECO:0000256" key="1">
    <source>
        <dbReference type="SAM" id="MobiDB-lite"/>
    </source>
</evidence>
<keyword evidence="4" id="KW-1185">Reference proteome</keyword>
<feature type="transmembrane region" description="Helical" evidence="2">
    <location>
        <begin position="286"/>
        <end position="303"/>
    </location>
</feature>
<dbReference type="RefSeq" id="WP_097186609.1">
    <property type="nucleotide sequence ID" value="NZ_OBQK01000001.1"/>
</dbReference>
<dbReference type="EMBL" id="OBQK01000001">
    <property type="protein sequence ID" value="SOC52120.1"/>
    <property type="molecule type" value="Genomic_DNA"/>
</dbReference>
<accession>A0A285VDH6</accession>
<sequence length="454" mass="44781">MSTPGPAARRPAGPAAAAQRASGPAAADPAATGPAAASQSAAAQAASAQPATNQQATNQQAMNQPGAAHAAATQSAAPQQGQAPAASRPARPSATPSRLRLARGLATGAALLTGIVATGTFDTGGVNATPNVIAAQWEAAERAGTDVAAARLEVARGVAESAAVVPEAERLGDPAAFPALLGSAAEWVARSGTSTSGSLVDVAIAGQEALRVAEADPGAGAAGLQEVVTLTDESMAVTDAVADGHAVDLRTGSRSALTAVVGGLATLLLGGLLVWLALLTRRIVNVPLAIATAITAGLTYVSLNPAALPVDYDQRVDAAAQSAQALQDVRVARAAQYAQTLDAGTAADPVDRAADSVRALGEPAVSDAWDVVLDAQADLDDTTGAEGLAVVTASQEGFAEAESALEELADARLGASVGSVGRPALVTSGLALVLGLVAGALAWAGLTQRLRDYR</sequence>
<gene>
    <name evidence="3" type="ORF">SAMN05421879_101420</name>
</gene>
<reference evidence="4" key="1">
    <citation type="submission" date="2017-08" db="EMBL/GenBank/DDBJ databases">
        <authorList>
            <person name="Varghese N."/>
            <person name="Submissions S."/>
        </authorList>
    </citation>
    <scope>NUCLEOTIDE SEQUENCE [LARGE SCALE GENOMIC DNA]</scope>
    <source>
        <strain evidence="4">USBA17B2</strain>
    </source>
</reference>
<evidence type="ECO:0000313" key="3">
    <source>
        <dbReference type="EMBL" id="SOC52120.1"/>
    </source>
</evidence>
<organism evidence="3 4">
    <name type="scientific">Ornithinimicrobium cerasi</name>
    <dbReference type="NCBI Taxonomy" id="2248773"/>
    <lineage>
        <taxon>Bacteria</taxon>
        <taxon>Bacillati</taxon>
        <taxon>Actinomycetota</taxon>
        <taxon>Actinomycetes</taxon>
        <taxon>Micrococcales</taxon>
        <taxon>Ornithinimicrobiaceae</taxon>
        <taxon>Ornithinimicrobium</taxon>
    </lineage>
</organism>
<feature type="transmembrane region" description="Helical" evidence="2">
    <location>
        <begin position="256"/>
        <end position="279"/>
    </location>
</feature>
<protein>
    <submittedName>
        <fullName evidence="3">Uncharacterized protein</fullName>
    </submittedName>
</protein>
<dbReference type="Proteomes" id="UP000219688">
    <property type="component" value="Unassembled WGS sequence"/>
</dbReference>
<keyword evidence="2" id="KW-1133">Transmembrane helix</keyword>
<feature type="transmembrane region" description="Helical" evidence="2">
    <location>
        <begin position="424"/>
        <end position="446"/>
    </location>
</feature>
<keyword evidence="2" id="KW-0812">Transmembrane</keyword>
<dbReference type="AlphaFoldDB" id="A0A285VDH6"/>
<feature type="region of interest" description="Disordered" evidence="1">
    <location>
        <begin position="1"/>
        <end position="99"/>
    </location>
</feature>
<evidence type="ECO:0000313" key="4">
    <source>
        <dbReference type="Proteomes" id="UP000219688"/>
    </source>
</evidence>
<proteinExistence type="predicted"/>
<keyword evidence="2" id="KW-0472">Membrane</keyword>
<evidence type="ECO:0000256" key="2">
    <source>
        <dbReference type="SAM" id="Phobius"/>
    </source>
</evidence>